<dbReference type="EMBL" id="MQWD01000001">
    <property type="protein sequence ID" value="PAP75506.1"/>
    <property type="molecule type" value="Genomic_DNA"/>
</dbReference>
<evidence type="ECO:0000313" key="3">
    <source>
        <dbReference type="Proteomes" id="UP000216339"/>
    </source>
</evidence>
<proteinExistence type="predicted"/>
<dbReference type="AlphaFoldDB" id="A0A271IW97"/>
<feature type="transmembrane region" description="Helical" evidence="1">
    <location>
        <begin position="386"/>
        <end position="408"/>
    </location>
</feature>
<name>A0A271IW97_9BACT</name>
<dbReference type="Proteomes" id="UP000216339">
    <property type="component" value="Unassembled WGS sequence"/>
</dbReference>
<evidence type="ECO:0000313" key="2">
    <source>
        <dbReference type="EMBL" id="PAP75506.1"/>
    </source>
</evidence>
<feature type="transmembrane region" description="Helical" evidence="1">
    <location>
        <begin position="210"/>
        <end position="228"/>
    </location>
</feature>
<feature type="transmembrane region" description="Helical" evidence="1">
    <location>
        <begin position="313"/>
        <end position="331"/>
    </location>
</feature>
<keyword evidence="1" id="KW-0472">Membrane</keyword>
<accession>A0A271IW97</accession>
<organism evidence="2 3">
    <name type="scientific">Rubrivirga marina</name>
    <dbReference type="NCBI Taxonomy" id="1196024"/>
    <lineage>
        <taxon>Bacteria</taxon>
        <taxon>Pseudomonadati</taxon>
        <taxon>Rhodothermota</taxon>
        <taxon>Rhodothermia</taxon>
        <taxon>Rhodothermales</taxon>
        <taxon>Rubricoccaceae</taxon>
        <taxon>Rubrivirga</taxon>
    </lineage>
</organism>
<feature type="transmembrane region" description="Helical" evidence="1">
    <location>
        <begin position="288"/>
        <end position="307"/>
    </location>
</feature>
<feature type="transmembrane region" description="Helical" evidence="1">
    <location>
        <begin position="352"/>
        <end position="374"/>
    </location>
</feature>
<dbReference type="OrthoDB" id="1492974at2"/>
<protein>
    <submittedName>
        <fullName evidence="2">Uncharacterized protein</fullName>
    </submittedName>
</protein>
<dbReference type="RefSeq" id="WP_095509140.1">
    <property type="nucleotide sequence ID" value="NZ_MQWD01000001.1"/>
</dbReference>
<evidence type="ECO:0000256" key="1">
    <source>
        <dbReference type="SAM" id="Phobius"/>
    </source>
</evidence>
<sequence>MSALLPGSMSPVGRWARLVGWGAAAVVLGALAATAGEGLDPAGRARLVRYLTILISAGLAVGVQHALYPSAAVRRLQLINPEPGRLLQHALGRWLPVPLVLSVPAVVIAFDGRAPLLAAEGSLSVLAAGLYAFARFASLGPVVRAWEREEAGGWYRRLYTWAPSVRYGVPDALVPGLNRTGAVFLVGALSPLVAQTLSNAGAIVGSAPSALVAPLVVLAVTAVLIARLRATFDRAFWISHGVWADAFRQVERAESREPIRVEAVYWAPRGLRPAVWAGLVSLDRRFPLGRVAALGLALVAAVHLARLGDGVEAASLALYVVVINGAVALSASDKVLPAARTGRLGGVARWSAARFLMNVRWLPPLAGVLLLLIWLAEDVSWNDLAVWTLVDLGAASLIAGLVTLAAHVRFHRAVA</sequence>
<keyword evidence="1" id="KW-1133">Transmembrane helix</keyword>
<reference evidence="2 3" key="1">
    <citation type="submission" date="2016-11" db="EMBL/GenBank/DDBJ databases">
        <title>Study of marine rhodopsin-containing bacteria.</title>
        <authorList>
            <person name="Yoshizawa S."/>
            <person name="Kumagai Y."/>
            <person name="Kogure K."/>
        </authorList>
    </citation>
    <scope>NUCLEOTIDE SEQUENCE [LARGE SCALE GENOMIC DNA]</scope>
    <source>
        <strain evidence="2 3">SAORIC-28</strain>
    </source>
</reference>
<comment type="caution">
    <text evidence="2">The sequence shown here is derived from an EMBL/GenBank/DDBJ whole genome shotgun (WGS) entry which is preliminary data.</text>
</comment>
<keyword evidence="3" id="KW-1185">Reference proteome</keyword>
<keyword evidence="1" id="KW-0812">Transmembrane</keyword>
<feature type="transmembrane region" description="Helical" evidence="1">
    <location>
        <begin position="48"/>
        <end position="69"/>
    </location>
</feature>
<gene>
    <name evidence="2" type="ORF">BSZ37_03125</name>
</gene>